<dbReference type="EC" id="3.6.1.9" evidence="3"/>
<name>A0A9D1P0T2_9FIRM</name>
<dbReference type="Gene3D" id="3.90.950.10">
    <property type="match status" value="1"/>
</dbReference>
<dbReference type="GO" id="GO:0009117">
    <property type="term" value="P:nucleotide metabolic process"/>
    <property type="evidence" value="ECO:0007669"/>
    <property type="project" value="UniProtKB-KW"/>
</dbReference>
<evidence type="ECO:0000256" key="1">
    <source>
        <dbReference type="ARBA" id="ARBA00001968"/>
    </source>
</evidence>
<comment type="caution">
    <text evidence="4">The sequence shown here is derived from an EMBL/GenBank/DDBJ whole genome shotgun (WGS) entry which is preliminary data.</text>
</comment>
<comment type="cofactor">
    <cofactor evidence="1 3">
        <name>a divalent metal cation</name>
        <dbReference type="ChEBI" id="CHEBI:60240"/>
    </cofactor>
</comment>
<dbReference type="GO" id="GO:0005737">
    <property type="term" value="C:cytoplasm"/>
    <property type="evidence" value="ECO:0007669"/>
    <property type="project" value="UniProtKB-SubCell"/>
</dbReference>
<dbReference type="PANTHER" id="PTHR43213:SF5">
    <property type="entry name" value="BIFUNCTIONAL DTTP_UTP PYROPHOSPHATASE_METHYLTRANSFERASE PROTEIN-RELATED"/>
    <property type="match status" value="1"/>
</dbReference>
<dbReference type="NCBIfam" id="TIGR00172">
    <property type="entry name" value="maf"/>
    <property type="match status" value="1"/>
</dbReference>
<dbReference type="EMBL" id="DVOO01000003">
    <property type="protein sequence ID" value="HIV24344.1"/>
    <property type="molecule type" value="Genomic_DNA"/>
</dbReference>
<comment type="subcellular location">
    <subcellularLocation>
        <location evidence="3">Cytoplasm</location>
    </subcellularLocation>
</comment>
<keyword evidence="3" id="KW-0963">Cytoplasm</keyword>
<evidence type="ECO:0000256" key="2">
    <source>
        <dbReference type="ARBA" id="ARBA00022801"/>
    </source>
</evidence>
<comment type="catalytic activity">
    <reaction evidence="3">
        <text>UTP + H2O = UMP + diphosphate + H(+)</text>
        <dbReference type="Rhea" id="RHEA:29395"/>
        <dbReference type="ChEBI" id="CHEBI:15377"/>
        <dbReference type="ChEBI" id="CHEBI:15378"/>
        <dbReference type="ChEBI" id="CHEBI:33019"/>
        <dbReference type="ChEBI" id="CHEBI:46398"/>
        <dbReference type="ChEBI" id="CHEBI:57865"/>
        <dbReference type="EC" id="3.6.1.9"/>
    </reaction>
</comment>
<dbReference type="HAMAP" id="MF_00528">
    <property type="entry name" value="Maf"/>
    <property type="match status" value="1"/>
</dbReference>
<dbReference type="GO" id="GO:0047429">
    <property type="term" value="F:nucleoside triphosphate diphosphatase activity"/>
    <property type="evidence" value="ECO:0007669"/>
    <property type="project" value="UniProtKB-EC"/>
</dbReference>
<dbReference type="InterPro" id="IPR003697">
    <property type="entry name" value="Maf-like"/>
</dbReference>
<evidence type="ECO:0000313" key="4">
    <source>
        <dbReference type="EMBL" id="HIV24344.1"/>
    </source>
</evidence>
<evidence type="ECO:0000313" key="5">
    <source>
        <dbReference type="Proteomes" id="UP000824169"/>
    </source>
</evidence>
<keyword evidence="3" id="KW-0546">Nucleotide metabolism</keyword>
<dbReference type="InterPro" id="IPR029001">
    <property type="entry name" value="ITPase-like_fam"/>
</dbReference>
<feature type="active site" description="Proton acceptor" evidence="3">
    <location>
        <position position="68"/>
    </location>
</feature>
<accession>A0A9D1P0T2</accession>
<dbReference type="PIRSF" id="PIRSF006305">
    <property type="entry name" value="Maf"/>
    <property type="match status" value="1"/>
</dbReference>
<dbReference type="SUPFAM" id="SSF52972">
    <property type="entry name" value="ITPase-like"/>
    <property type="match status" value="1"/>
</dbReference>
<comment type="catalytic activity">
    <reaction evidence="3">
        <text>dTTP + H2O = dTMP + diphosphate + H(+)</text>
        <dbReference type="Rhea" id="RHEA:28534"/>
        <dbReference type="ChEBI" id="CHEBI:15377"/>
        <dbReference type="ChEBI" id="CHEBI:15378"/>
        <dbReference type="ChEBI" id="CHEBI:33019"/>
        <dbReference type="ChEBI" id="CHEBI:37568"/>
        <dbReference type="ChEBI" id="CHEBI:63528"/>
        <dbReference type="EC" id="3.6.1.9"/>
    </reaction>
</comment>
<reference evidence="4" key="2">
    <citation type="journal article" date="2021" name="PeerJ">
        <title>Extensive microbial diversity within the chicken gut microbiome revealed by metagenomics and culture.</title>
        <authorList>
            <person name="Gilroy R."/>
            <person name="Ravi A."/>
            <person name="Getino M."/>
            <person name="Pursley I."/>
            <person name="Horton D.L."/>
            <person name="Alikhan N.F."/>
            <person name="Baker D."/>
            <person name="Gharbi K."/>
            <person name="Hall N."/>
            <person name="Watson M."/>
            <person name="Adriaenssens E.M."/>
            <person name="Foster-Nyarko E."/>
            <person name="Jarju S."/>
            <person name="Secka A."/>
            <person name="Antonio M."/>
            <person name="Oren A."/>
            <person name="Chaudhuri R.R."/>
            <person name="La Ragione R."/>
            <person name="Hildebrand F."/>
            <person name="Pallen M.J."/>
        </authorList>
    </citation>
    <scope>NUCLEOTIDE SEQUENCE</scope>
    <source>
        <strain evidence="4">CHK188-20938</strain>
    </source>
</reference>
<dbReference type="CDD" id="cd00555">
    <property type="entry name" value="Maf"/>
    <property type="match status" value="1"/>
</dbReference>
<comment type="similarity">
    <text evidence="3">Belongs to the Maf family. YhdE subfamily.</text>
</comment>
<evidence type="ECO:0000256" key="3">
    <source>
        <dbReference type="HAMAP-Rule" id="MF_00528"/>
    </source>
</evidence>
<sequence>MRWILASASPRRRELLRQIELPFEVFPSEADETMDETLPDRLVEELSRRKALAAAGRLREHCLVLGADTVVALENAVLGKPGTEERAREMLRMLSGREHRVLTGVTLAETAEGALLRQKTFFEETHVSLYALTEEELEAYVRSGEPMDKAGAYGIQGKFARFVRKIDGDYNNVVGLPVARVYQEMKNMFGEEALRLC</sequence>
<feature type="site" description="Important for substrate specificity" evidence="3">
    <location>
        <position position="11"/>
    </location>
</feature>
<dbReference type="Proteomes" id="UP000824169">
    <property type="component" value="Unassembled WGS sequence"/>
</dbReference>
<reference evidence="4" key="1">
    <citation type="submission" date="2020-10" db="EMBL/GenBank/DDBJ databases">
        <authorList>
            <person name="Gilroy R."/>
        </authorList>
    </citation>
    <scope>NUCLEOTIDE SEQUENCE</scope>
    <source>
        <strain evidence="4">CHK188-20938</strain>
    </source>
</reference>
<comment type="caution">
    <text evidence="3">Lacks conserved residue(s) required for the propagation of feature annotation.</text>
</comment>
<feature type="site" description="Important for substrate specificity" evidence="3">
    <location>
        <position position="156"/>
    </location>
</feature>
<gene>
    <name evidence="4" type="primary">maf</name>
    <name evidence="4" type="ORF">IAB71_00920</name>
</gene>
<keyword evidence="2 3" id="KW-0378">Hydrolase</keyword>
<proteinExistence type="inferred from homology"/>
<organism evidence="4 5">
    <name type="scientific">Candidatus Scatomonas pullistercoris</name>
    <dbReference type="NCBI Taxonomy" id="2840920"/>
    <lineage>
        <taxon>Bacteria</taxon>
        <taxon>Bacillati</taxon>
        <taxon>Bacillota</taxon>
        <taxon>Clostridia</taxon>
        <taxon>Lachnospirales</taxon>
        <taxon>Lachnospiraceae</taxon>
        <taxon>Lachnospiraceae incertae sedis</taxon>
        <taxon>Candidatus Scatomonas</taxon>
    </lineage>
</organism>
<feature type="site" description="Important for substrate specificity" evidence="3">
    <location>
        <position position="69"/>
    </location>
</feature>
<dbReference type="AlphaFoldDB" id="A0A9D1P0T2"/>
<protein>
    <recommendedName>
        <fullName evidence="3">dTTP/UTP pyrophosphatase</fullName>
        <shortName evidence="3">dTTPase/UTPase</shortName>
        <ecNumber evidence="3">3.6.1.9</ecNumber>
    </recommendedName>
    <alternativeName>
        <fullName evidence="3">Nucleoside triphosphate pyrophosphatase</fullName>
    </alternativeName>
    <alternativeName>
        <fullName evidence="3">Nucleotide pyrophosphatase</fullName>
        <shortName evidence="3">Nucleotide PPase</shortName>
    </alternativeName>
</protein>
<dbReference type="PANTHER" id="PTHR43213">
    <property type="entry name" value="BIFUNCTIONAL DTTP/UTP PYROPHOSPHATASE/METHYLTRANSFERASE PROTEIN-RELATED"/>
    <property type="match status" value="1"/>
</dbReference>
<dbReference type="Pfam" id="PF02545">
    <property type="entry name" value="Maf"/>
    <property type="match status" value="1"/>
</dbReference>
<comment type="function">
    <text evidence="3">Nucleoside triphosphate pyrophosphatase that hydrolyzes dTTP and UTP. May have a dual role in cell division arrest and in preventing the incorporation of modified nucleotides into cellular nucleic acids.</text>
</comment>